<feature type="region of interest" description="Disordered" evidence="5">
    <location>
        <begin position="1"/>
        <end position="25"/>
    </location>
</feature>
<dbReference type="EMBL" id="WXYQ01000006">
    <property type="protein sequence ID" value="NBG95942.1"/>
    <property type="molecule type" value="Genomic_DNA"/>
</dbReference>
<dbReference type="CDD" id="cd06251">
    <property type="entry name" value="M14_ASTE_ASPA-like"/>
    <property type="match status" value="1"/>
</dbReference>
<evidence type="ECO:0000256" key="3">
    <source>
        <dbReference type="ARBA" id="ARBA00022801"/>
    </source>
</evidence>
<protein>
    <submittedName>
        <fullName evidence="7">Succinylglutamate desuccinylase</fullName>
    </submittedName>
</protein>
<organism evidence="7 8">
    <name type="scientific">Pyruvatibacter mobilis</name>
    <dbReference type="NCBI Taxonomy" id="1712261"/>
    <lineage>
        <taxon>Bacteria</taxon>
        <taxon>Pseudomonadati</taxon>
        <taxon>Pseudomonadota</taxon>
        <taxon>Alphaproteobacteria</taxon>
        <taxon>Hyphomicrobiales</taxon>
        <taxon>Parvibaculaceae</taxon>
        <taxon>Pyruvatibacter</taxon>
    </lineage>
</organism>
<gene>
    <name evidence="7" type="ORF">GTQ45_09385</name>
</gene>
<dbReference type="PIRSF" id="PIRSF039012">
    <property type="entry name" value="ASP"/>
    <property type="match status" value="1"/>
</dbReference>
<keyword evidence="8" id="KW-1185">Reference proteome</keyword>
<dbReference type="GO" id="GO:0016811">
    <property type="term" value="F:hydrolase activity, acting on carbon-nitrogen (but not peptide) bonds, in linear amides"/>
    <property type="evidence" value="ECO:0007669"/>
    <property type="project" value="InterPro"/>
</dbReference>
<keyword evidence="2" id="KW-0479">Metal-binding</keyword>
<evidence type="ECO:0000256" key="5">
    <source>
        <dbReference type="SAM" id="MobiDB-lite"/>
    </source>
</evidence>
<sequence>MPSQAKRTPRHQRSGASRSVTRKQPARAPLDIGGKLIAPGTRQVVDLPLSMMSDHTPASLSLQVIHGRREGPTVFVSAAIHGDEIIGVEIVRRLIRAPALRRMAGTLLLIPIVNTFGFINHSRYLPDRRDLNRSFPGSAGGSLAARLAHLFTNEVLARSDVGIDLHSAAVNRINLPQIRVDTSNKRALALARAFAPPVIVNSNLRDGSLREAASERNIPVMVFEAGEGLRFDETAIRIGVKGVLNVLRELGMITARKSSAAAHKPAPQAAVATRTFWVRAAEGGVVRTHCTIGQFVKKGALLGVVSDPFGERDTDILSPHTGLIIGRSNLPIVNEGDALVHIASVPRAAAARADLDTLEESFEGDPLFDEDEIL</sequence>
<evidence type="ECO:0000256" key="1">
    <source>
        <dbReference type="ARBA" id="ARBA00001947"/>
    </source>
</evidence>
<name>A0A845QBJ9_9HYPH</name>
<evidence type="ECO:0000256" key="4">
    <source>
        <dbReference type="ARBA" id="ARBA00022833"/>
    </source>
</evidence>
<keyword evidence="3" id="KW-0378">Hydrolase</keyword>
<comment type="caution">
    <text evidence="7">The sequence shown here is derived from an EMBL/GenBank/DDBJ whole genome shotgun (WGS) entry which is preliminary data.</text>
</comment>
<comment type="cofactor">
    <cofactor evidence="1">
        <name>Zn(2+)</name>
        <dbReference type="ChEBI" id="CHEBI:29105"/>
    </cofactor>
</comment>
<dbReference type="SUPFAM" id="SSF53187">
    <property type="entry name" value="Zn-dependent exopeptidases"/>
    <property type="match status" value="1"/>
</dbReference>
<dbReference type="InterPro" id="IPR053138">
    <property type="entry name" value="N-alpha-Ac-DABA_deacetylase"/>
</dbReference>
<proteinExistence type="predicted"/>
<dbReference type="Gene3D" id="3.40.630.10">
    <property type="entry name" value="Zn peptidases"/>
    <property type="match status" value="1"/>
</dbReference>
<evidence type="ECO:0000313" key="8">
    <source>
        <dbReference type="Proteomes" id="UP000470384"/>
    </source>
</evidence>
<evidence type="ECO:0000256" key="2">
    <source>
        <dbReference type="ARBA" id="ARBA00022723"/>
    </source>
</evidence>
<evidence type="ECO:0000259" key="6">
    <source>
        <dbReference type="Pfam" id="PF24827"/>
    </source>
</evidence>
<keyword evidence="4" id="KW-0862">Zinc</keyword>
<reference evidence="7 8" key="1">
    <citation type="journal article" date="2016" name="Int. J. Syst. Evol. Microbiol.">
        <title>Pyruvatibacter mobilis gen. nov., sp. nov., a marine bacterium from the culture broth of Picochlorum sp. 122.</title>
        <authorList>
            <person name="Wang G."/>
            <person name="Tang M."/>
            <person name="Wu H."/>
            <person name="Dai S."/>
            <person name="Li T."/>
            <person name="Chen C."/>
            <person name="He H."/>
            <person name="Fan J."/>
            <person name="Xiang W."/>
            <person name="Li X."/>
        </authorList>
    </citation>
    <scope>NUCLEOTIDE SEQUENCE [LARGE SCALE GENOMIC DNA]</scope>
    <source>
        <strain evidence="7 8">GYP-11</strain>
    </source>
</reference>
<dbReference type="GO" id="GO:0016788">
    <property type="term" value="F:hydrolase activity, acting on ester bonds"/>
    <property type="evidence" value="ECO:0007669"/>
    <property type="project" value="InterPro"/>
</dbReference>
<dbReference type="InterPro" id="IPR043795">
    <property type="entry name" value="N-alpha-Ac-DABA-like"/>
</dbReference>
<dbReference type="AlphaFoldDB" id="A0A845QBJ9"/>
<dbReference type="OrthoDB" id="9782876at2"/>
<dbReference type="Pfam" id="PF24827">
    <property type="entry name" value="AstE_AspA_cat"/>
    <property type="match status" value="1"/>
</dbReference>
<dbReference type="InterPro" id="IPR055438">
    <property type="entry name" value="AstE_AspA_cat"/>
</dbReference>
<dbReference type="Proteomes" id="UP000470384">
    <property type="component" value="Unassembled WGS sequence"/>
</dbReference>
<accession>A0A845QBJ9</accession>
<evidence type="ECO:0000313" key="7">
    <source>
        <dbReference type="EMBL" id="NBG95942.1"/>
    </source>
</evidence>
<dbReference type="PANTHER" id="PTHR37326:SF2">
    <property type="entry name" value="SUCCINYLGLUTAMATE DESUCCINYLASE_ASPARTOACYLASE FAMILY PROTEIN"/>
    <property type="match status" value="1"/>
</dbReference>
<feature type="domain" description="Succinylglutamate desuccinylase/Aspartoacylase catalytic" evidence="6">
    <location>
        <begin position="71"/>
        <end position="249"/>
    </location>
</feature>
<dbReference type="PANTHER" id="PTHR37326">
    <property type="entry name" value="BLL3975 PROTEIN"/>
    <property type="match status" value="1"/>
</dbReference>
<dbReference type="GO" id="GO:0046872">
    <property type="term" value="F:metal ion binding"/>
    <property type="evidence" value="ECO:0007669"/>
    <property type="project" value="UniProtKB-KW"/>
</dbReference>